<sequence length="280" mass="31656">MVAYVKRQPRLFVLDHGAMRMDKNWLVSVHNPATVENPHVKAEFIDIPIYSVLVDHPDGKILFDASCNPNSMGEHGRWPMSQQKLFPWAATEACYLPNRLEQLNISPSDIRYVVASHLHCDHAGCLELFKNATIIVHEDELNAALQSYLCRNDESFVWADIDAWVQSHLNWRLVRRDEPVLPLLDGIRVLNFGSGHSYGMLGMQVNLPETGSILLASDAVYSSDTYDGVAVPGAVYDTVGYRATVRRIQSIARDTNAIVWCGHDNQQYQLLRKSDVGYYE</sequence>
<accession>A0ABV5AEH2</accession>
<feature type="domain" description="Metallo-beta-lactamase" evidence="6">
    <location>
        <begin position="48"/>
        <end position="263"/>
    </location>
</feature>
<evidence type="ECO:0000256" key="3">
    <source>
        <dbReference type="ARBA" id="ARBA00022723"/>
    </source>
</evidence>
<comment type="similarity">
    <text evidence="2">Belongs to the metallo-beta-lactamase superfamily.</text>
</comment>
<keyword evidence="4" id="KW-0378">Hydrolase</keyword>
<proteinExistence type="inferred from homology"/>
<organism evidence="7 8">
    <name type="scientific">Alicyclobacillus fastidiosus</name>
    <dbReference type="NCBI Taxonomy" id="392011"/>
    <lineage>
        <taxon>Bacteria</taxon>
        <taxon>Bacillati</taxon>
        <taxon>Bacillota</taxon>
        <taxon>Bacilli</taxon>
        <taxon>Bacillales</taxon>
        <taxon>Alicyclobacillaceae</taxon>
        <taxon>Alicyclobacillus</taxon>
    </lineage>
</organism>
<dbReference type="CDD" id="cd07729">
    <property type="entry name" value="AHL_lactonase_MBL-fold"/>
    <property type="match status" value="1"/>
</dbReference>
<evidence type="ECO:0000313" key="8">
    <source>
        <dbReference type="Proteomes" id="UP001579974"/>
    </source>
</evidence>
<dbReference type="PANTHER" id="PTHR42978">
    <property type="entry name" value="QUORUM-QUENCHING LACTONASE YTNP-RELATED-RELATED"/>
    <property type="match status" value="1"/>
</dbReference>
<dbReference type="RefSeq" id="WP_275474714.1">
    <property type="nucleotide sequence ID" value="NZ_CP162940.1"/>
</dbReference>
<dbReference type="Pfam" id="PF00753">
    <property type="entry name" value="Lactamase_B"/>
    <property type="match status" value="1"/>
</dbReference>
<evidence type="ECO:0000313" key="7">
    <source>
        <dbReference type="EMBL" id="MFB5190672.1"/>
    </source>
</evidence>
<protein>
    <submittedName>
        <fullName evidence="7">N-acyl homoserine lactonase family protein</fullName>
    </submittedName>
</protein>
<dbReference type="PANTHER" id="PTHR42978:SF2">
    <property type="entry name" value="102 KBASES UNSTABLE REGION: FROM 1 TO 119443"/>
    <property type="match status" value="1"/>
</dbReference>
<evidence type="ECO:0000256" key="2">
    <source>
        <dbReference type="ARBA" id="ARBA00007749"/>
    </source>
</evidence>
<evidence type="ECO:0000256" key="1">
    <source>
        <dbReference type="ARBA" id="ARBA00001947"/>
    </source>
</evidence>
<evidence type="ECO:0000259" key="6">
    <source>
        <dbReference type="SMART" id="SM00849"/>
    </source>
</evidence>
<evidence type="ECO:0000256" key="4">
    <source>
        <dbReference type="ARBA" id="ARBA00022801"/>
    </source>
</evidence>
<dbReference type="Gene3D" id="3.60.15.10">
    <property type="entry name" value="Ribonuclease Z/Hydroxyacylglutathione hydrolase-like"/>
    <property type="match status" value="1"/>
</dbReference>
<evidence type="ECO:0000256" key="5">
    <source>
        <dbReference type="ARBA" id="ARBA00022833"/>
    </source>
</evidence>
<name>A0ABV5AEH2_9BACL</name>
<gene>
    <name evidence="7" type="ORF">KKP3000_004143</name>
</gene>
<dbReference type="SMART" id="SM00849">
    <property type="entry name" value="Lactamase_B"/>
    <property type="match status" value="1"/>
</dbReference>
<keyword evidence="8" id="KW-1185">Reference proteome</keyword>
<dbReference type="EMBL" id="JBDXSU010000006">
    <property type="protein sequence ID" value="MFB5190672.1"/>
    <property type="molecule type" value="Genomic_DNA"/>
</dbReference>
<dbReference type="InterPro" id="IPR036866">
    <property type="entry name" value="RibonucZ/Hydroxyglut_hydro"/>
</dbReference>
<dbReference type="SUPFAM" id="SSF56281">
    <property type="entry name" value="Metallo-hydrolase/oxidoreductase"/>
    <property type="match status" value="1"/>
</dbReference>
<keyword evidence="3" id="KW-0479">Metal-binding</keyword>
<dbReference type="Proteomes" id="UP001579974">
    <property type="component" value="Unassembled WGS sequence"/>
</dbReference>
<comment type="cofactor">
    <cofactor evidence="1">
        <name>Zn(2+)</name>
        <dbReference type="ChEBI" id="CHEBI:29105"/>
    </cofactor>
</comment>
<reference evidence="7 8" key="1">
    <citation type="journal article" date="2024" name="Int. J. Mol. Sci.">
        <title>Exploration of Alicyclobacillus spp. Genome in Search of Antibiotic Resistance.</title>
        <authorList>
            <person name="Bucka-Kolendo J."/>
            <person name="Kiousi D.E."/>
            <person name="Dekowska A."/>
            <person name="Mikolajczuk-Szczyrba A."/>
            <person name="Karadedos D.M."/>
            <person name="Michael P."/>
            <person name="Galanis A."/>
            <person name="Sokolowska B."/>
        </authorList>
    </citation>
    <scope>NUCLEOTIDE SEQUENCE [LARGE SCALE GENOMIC DNA]</scope>
    <source>
        <strain evidence="7 8">KKP 3000</strain>
    </source>
</reference>
<dbReference type="InterPro" id="IPR001279">
    <property type="entry name" value="Metallo-B-lactamas"/>
</dbReference>
<keyword evidence="5" id="KW-0862">Zinc</keyword>
<dbReference type="InterPro" id="IPR051013">
    <property type="entry name" value="MBL_superfamily_lactonases"/>
</dbReference>
<comment type="caution">
    <text evidence="7">The sequence shown here is derived from an EMBL/GenBank/DDBJ whole genome shotgun (WGS) entry which is preliminary data.</text>
</comment>